<dbReference type="Gene3D" id="3.40.190.170">
    <property type="entry name" value="Bacterial extracellular solute-binding protein, family 7"/>
    <property type="match status" value="1"/>
</dbReference>
<dbReference type="NCBIfam" id="NF037995">
    <property type="entry name" value="TRAP_S1"/>
    <property type="match status" value="1"/>
</dbReference>
<keyword evidence="3 4" id="KW-0732">Signal</keyword>
<sequence>MHIVKTTLAALAYAAFATTAQAETRLSLTSGFPPGSIPPVAHQQLADWLAANSDLKLDVTAMTLLSLPETSAGLRDGIADMAYMLTQYYPAEYKESNLAGDMTMLTTVGTKTDVPGLVMSAAFAEYVALNCDGCQTEFKAQNHVFLGSGASSAYALVCRLPINTVADLKGKKFRVGGGNFGRWAEYFGGTKVTMPGAEMFEALSQGVVDCSTLSTPELVNWQLFDVTKAVVLGAPGGVYGAVASNNINRDKWKSLTNEERTALLKGAGIVTAGVAIGYQQQAAAAEKIAKEKGIPVEPASAELQAASDAFVTEDMKAVAKQFTDTYGLKEVDAKMKTIGDLIEKWKGKLQGVDISTNQPYADLLWTEIYSKLDPATYGMD</sequence>
<evidence type="ECO:0000256" key="4">
    <source>
        <dbReference type="SAM" id="SignalP"/>
    </source>
</evidence>
<dbReference type="GO" id="GO:0055085">
    <property type="term" value="P:transmembrane transport"/>
    <property type="evidence" value="ECO:0007669"/>
    <property type="project" value="InterPro"/>
</dbReference>
<reference evidence="5 6" key="1">
    <citation type="submission" date="2017-04" db="EMBL/GenBank/DDBJ databases">
        <authorList>
            <person name="Afonso C.L."/>
            <person name="Miller P.J."/>
            <person name="Scott M.A."/>
            <person name="Spackman E."/>
            <person name="Goraichik I."/>
            <person name="Dimitrov K.M."/>
            <person name="Suarez D.L."/>
            <person name="Swayne D.E."/>
        </authorList>
    </citation>
    <scope>NUCLEOTIDE SEQUENCE [LARGE SCALE GENOMIC DNA]</scope>
    <source>
        <strain evidence="5 6">B5P</strain>
    </source>
</reference>
<evidence type="ECO:0000256" key="1">
    <source>
        <dbReference type="ARBA" id="ARBA00009023"/>
    </source>
</evidence>
<accession>A0A1X7N340</accession>
<dbReference type="RefSeq" id="WP_085463218.1">
    <property type="nucleotide sequence ID" value="NZ_FXBL01000004.1"/>
</dbReference>
<feature type="signal peptide" evidence="4">
    <location>
        <begin position="1"/>
        <end position="22"/>
    </location>
</feature>
<name>A0A1X7N340_9HYPH</name>
<evidence type="ECO:0000256" key="2">
    <source>
        <dbReference type="ARBA" id="ARBA00022448"/>
    </source>
</evidence>
<dbReference type="Pfam" id="PF03480">
    <property type="entry name" value="DctP"/>
    <property type="match status" value="1"/>
</dbReference>
<organism evidence="5 6">
    <name type="scientific">Mesorhizobium australicum</name>
    <dbReference type="NCBI Taxonomy" id="536018"/>
    <lineage>
        <taxon>Bacteria</taxon>
        <taxon>Pseudomonadati</taxon>
        <taxon>Pseudomonadota</taxon>
        <taxon>Alphaproteobacteria</taxon>
        <taxon>Hyphomicrobiales</taxon>
        <taxon>Phyllobacteriaceae</taxon>
        <taxon>Mesorhizobium</taxon>
    </lineage>
</organism>
<dbReference type="SUPFAM" id="SSF53850">
    <property type="entry name" value="Periplasmic binding protein-like II"/>
    <property type="match status" value="1"/>
</dbReference>
<dbReference type="InterPro" id="IPR038404">
    <property type="entry name" value="TRAP_DctP_sf"/>
</dbReference>
<evidence type="ECO:0000313" key="6">
    <source>
        <dbReference type="Proteomes" id="UP000193083"/>
    </source>
</evidence>
<dbReference type="AlphaFoldDB" id="A0A1X7N340"/>
<keyword evidence="6" id="KW-1185">Reference proteome</keyword>
<proteinExistence type="inferred from homology"/>
<dbReference type="PANTHER" id="PTHR33376:SF7">
    <property type="entry name" value="C4-DICARBOXYLATE-BINDING PROTEIN DCTB"/>
    <property type="match status" value="1"/>
</dbReference>
<dbReference type="EMBL" id="FXBL01000004">
    <property type="protein sequence ID" value="SMH30883.1"/>
    <property type="molecule type" value="Genomic_DNA"/>
</dbReference>
<gene>
    <name evidence="5" type="ORF">SAMN02982922_1093</name>
</gene>
<protein>
    <submittedName>
        <fullName evidence="5">TRAP-type C4-dicarboxylate transport system, substrate-binding protein</fullName>
    </submittedName>
</protein>
<comment type="similarity">
    <text evidence="1">Belongs to the bacterial solute-binding protein 7 family.</text>
</comment>
<dbReference type="PANTHER" id="PTHR33376">
    <property type="match status" value="1"/>
</dbReference>
<keyword evidence="2" id="KW-0813">Transport</keyword>
<evidence type="ECO:0000313" key="5">
    <source>
        <dbReference type="EMBL" id="SMH30883.1"/>
    </source>
</evidence>
<dbReference type="InterPro" id="IPR018389">
    <property type="entry name" value="DctP_fam"/>
</dbReference>
<evidence type="ECO:0000256" key="3">
    <source>
        <dbReference type="ARBA" id="ARBA00022729"/>
    </source>
</evidence>
<dbReference type="Proteomes" id="UP000193083">
    <property type="component" value="Unassembled WGS sequence"/>
</dbReference>
<feature type="chain" id="PRO_5011987662" evidence="4">
    <location>
        <begin position="23"/>
        <end position="380"/>
    </location>
</feature>
<dbReference type="OrthoDB" id="6073716at2"/>